<comment type="caution">
    <text evidence="6">The sequence shown here is derived from an EMBL/GenBank/DDBJ whole genome shotgun (WGS) entry which is preliminary data.</text>
</comment>
<keyword evidence="1" id="KW-0805">Transcription regulation</keyword>
<dbReference type="Pfam" id="PF00440">
    <property type="entry name" value="TetR_N"/>
    <property type="match status" value="1"/>
</dbReference>
<accession>A0A428W5P4</accession>
<dbReference type="AlphaFoldDB" id="A0A428W5P4"/>
<evidence type="ECO:0000256" key="3">
    <source>
        <dbReference type="ARBA" id="ARBA00023163"/>
    </source>
</evidence>
<keyword evidence="7" id="KW-1185">Reference proteome</keyword>
<evidence type="ECO:0000256" key="2">
    <source>
        <dbReference type="ARBA" id="ARBA00023125"/>
    </source>
</evidence>
<dbReference type="InterPro" id="IPR050109">
    <property type="entry name" value="HTH-type_TetR-like_transc_reg"/>
</dbReference>
<evidence type="ECO:0000313" key="7">
    <source>
        <dbReference type="Proteomes" id="UP000286716"/>
    </source>
</evidence>
<dbReference type="InterPro" id="IPR001647">
    <property type="entry name" value="HTH_TetR"/>
</dbReference>
<dbReference type="OrthoDB" id="3173376at2"/>
<evidence type="ECO:0000313" key="6">
    <source>
        <dbReference type="EMBL" id="RSM38396.1"/>
    </source>
</evidence>
<dbReference type="GO" id="GO:0000976">
    <property type="term" value="F:transcription cis-regulatory region binding"/>
    <property type="evidence" value="ECO:0007669"/>
    <property type="project" value="TreeGrafter"/>
</dbReference>
<dbReference type="SUPFAM" id="SSF48498">
    <property type="entry name" value="Tetracyclin repressor-like, C-terminal domain"/>
    <property type="match status" value="1"/>
</dbReference>
<dbReference type="PANTHER" id="PTHR30055:SF220">
    <property type="entry name" value="TETR-FAMILY REGULATORY PROTEIN"/>
    <property type="match status" value="1"/>
</dbReference>
<dbReference type="Gene3D" id="1.10.357.10">
    <property type="entry name" value="Tetracycline Repressor, domain 2"/>
    <property type="match status" value="1"/>
</dbReference>
<dbReference type="EMBL" id="QHHU01000058">
    <property type="protein sequence ID" value="RSM38396.1"/>
    <property type="molecule type" value="Genomic_DNA"/>
</dbReference>
<protein>
    <submittedName>
        <fullName evidence="6">TetR/AcrR family transcriptional regulator</fullName>
    </submittedName>
</protein>
<feature type="DNA-binding region" description="H-T-H motif" evidence="4">
    <location>
        <begin position="32"/>
        <end position="51"/>
    </location>
</feature>
<dbReference type="PROSITE" id="PS50977">
    <property type="entry name" value="HTH_TETR_2"/>
    <property type="match status" value="1"/>
</dbReference>
<dbReference type="PRINTS" id="PR00455">
    <property type="entry name" value="HTHTETR"/>
</dbReference>
<gene>
    <name evidence="6" type="ORF">DMA12_33165</name>
</gene>
<reference evidence="6 7" key="1">
    <citation type="submission" date="2018-05" db="EMBL/GenBank/DDBJ databases">
        <title>Evolution of GPA BGCs.</title>
        <authorList>
            <person name="Waglechner N."/>
            <person name="Wright G.D."/>
        </authorList>
    </citation>
    <scope>NUCLEOTIDE SEQUENCE [LARGE SCALE GENOMIC DNA]</scope>
    <source>
        <strain evidence="6 7">DSM 5908</strain>
    </source>
</reference>
<dbReference type="Proteomes" id="UP000286716">
    <property type="component" value="Unassembled WGS sequence"/>
</dbReference>
<dbReference type="GO" id="GO:0003700">
    <property type="term" value="F:DNA-binding transcription factor activity"/>
    <property type="evidence" value="ECO:0007669"/>
    <property type="project" value="TreeGrafter"/>
</dbReference>
<proteinExistence type="predicted"/>
<evidence type="ECO:0000256" key="4">
    <source>
        <dbReference type="PROSITE-ProRule" id="PRU00335"/>
    </source>
</evidence>
<dbReference type="InterPro" id="IPR025996">
    <property type="entry name" value="MT1864/Rv1816-like_C"/>
</dbReference>
<name>A0A428W5P4_AMYBA</name>
<dbReference type="SUPFAM" id="SSF46689">
    <property type="entry name" value="Homeodomain-like"/>
    <property type="match status" value="1"/>
</dbReference>
<feature type="domain" description="HTH tetR-type" evidence="5">
    <location>
        <begin position="9"/>
        <end position="69"/>
    </location>
</feature>
<keyword evidence="2 4" id="KW-0238">DNA-binding</keyword>
<dbReference type="RefSeq" id="WP_020639398.1">
    <property type="nucleotide sequence ID" value="NZ_QHHU01000058.1"/>
</dbReference>
<sequence length="194" mass="21355">MPERPYHHGRLRTVLLDEAQRVLREKGVDGLSLRDLAREAGVSHAAPRWHFPDRQALLDALAEAGFERLATGARSVLDHNEHDSKAKLHAVASAYLEFAIRDAALLELMFTARKTAPSPGLLEASDRLFGTTREIIEAAQQDNTLPAGDPERLQTLFVATLQGIAAFAISGRTTEETAKELLRDVVVLFSLPDK</sequence>
<dbReference type="PANTHER" id="PTHR30055">
    <property type="entry name" value="HTH-TYPE TRANSCRIPTIONAL REGULATOR RUTR"/>
    <property type="match status" value="1"/>
</dbReference>
<organism evidence="6 7">
    <name type="scientific">Amycolatopsis balhimycina DSM 5908</name>
    <dbReference type="NCBI Taxonomy" id="1081091"/>
    <lineage>
        <taxon>Bacteria</taxon>
        <taxon>Bacillati</taxon>
        <taxon>Actinomycetota</taxon>
        <taxon>Actinomycetes</taxon>
        <taxon>Pseudonocardiales</taxon>
        <taxon>Pseudonocardiaceae</taxon>
        <taxon>Amycolatopsis</taxon>
    </lineage>
</organism>
<evidence type="ECO:0000259" key="5">
    <source>
        <dbReference type="PROSITE" id="PS50977"/>
    </source>
</evidence>
<dbReference type="Pfam" id="PF13305">
    <property type="entry name" value="TetR_C_33"/>
    <property type="match status" value="1"/>
</dbReference>
<dbReference type="InterPro" id="IPR036271">
    <property type="entry name" value="Tet_transcr_reg_TetR-rel_C_sf"/>
</dbReference>
<evidence type="ECO:0000256" key="1">
    <source>
        <dbReference type="ARBA" id="ARBA00023015"/>
    </source>
</evidence>
<dbReference type="InterPro" id="IPR009057">
    <property type="entry name" value="Homeodomain-like_sf"/>
</dbReference>
<keyword evidence="3" id="KW-0804">Transcription</keyword>